<dbReference type="InterPro" id="IPR056832">
    <property type="entry name" value="ARM_TT21_2nd"/>
</dbReference>
<feature type="domain" description="Tetratricopeptide repeat protein 21A/21B fifth ARM repeats" evidence="7">
    <location>
        <begin position="514"/>
        <end position="619"/>
    </location>
</feature>
<evidence type="ECO:0000259" key="5">
    <source>
        <dbReference type="Pfam" id="PF25060"/>
    </source>
</evidence>
<dbReference type="KEGG" id="smo:SELMODRAFT_92782"/>
<dbReference type="SUPFAM" id="SSF48452">
    <property type="entry name" value="TPR-like"/>
    <property type="match status" value="4"/>
</dbReference>
<evidence type="ECO:0000256" key="2">
    <source>
        <dbReference type="ARBA" id="ARBA00022737"/>
    </source>
</evidence>
<keyword evidence="2" id="KW-0677">Repeat</keyword>
<evidence type="ECO:0000313" key="10">
    <source>
        <dbReference type="Proteomes" id="UP000001514"/>
    </source>
</evidence>
<dbReference type="Pfam" id="PF25063">
    <property type="entry name" value="ARM_TT21_C"/>
    <property type="match status" value="1"/>
</dbReference>
<dbReference type="InterPro" id="IPR040364">
    <property type="entry name" value="TTC21A/TTC21B"/>
</dbReference>
<evidence type="ECO:0000259" key="7">
    <source>
        <dbReference type="Pfam" id="PF25064"/>
    </source>
</evidence>
<dbReference type="Gramene" id="EFJ29274">
    <property type="protein sequence ID" value="EFJ29274"/>
    <property type="gene ID" value="SELMODRAFT_92782"/>
</dbReference>
<evidence type="ECO:0000256" key="4">
    <source>
        <dbReference type="PROSITE-ProRule" id="PRU00339"/>
    </source>
</evidence>
<feature type="repeat" description="TPR" evidence="4">
    <location>
        <begin position="277"/>
        <end position="310"/>
    </location>
</feature>
<dbReference type="OMA" id="NATCVRA"/>
<dbReference type="GO" id="GO:0061512">
    <property type="term" value="P:protein localization to cilium"/>
    <property type="evidence" value="ECO:0000318"/>
    <property type="project" value="GO_Central"/>
</dbReference>
<dbReference type="GO" id="GO:0005929">
    <property type="term" value="C:cilium"/>
    <property type="evidence" value="ECO:0007669"/>
    <property type="project" value="GOC"/>
</dbReference>
<dbReference type="InParanoid" id="D8RGC2"/>
<dbReference type="Proteomes" id="UP000001514">
    <property type="component" value="Unassembled WGS sequence"/>
</dbReference>
<dbReference type="EMBL" id="GL377578">
    <property type="protein sequence ID" value="EFJ29274.1"/>
    <property type="molecule type" value="Genomic_DNA"/>
</dbReference>
<dbReference type="eggNOG" id="ENOG502QQAB">
    <property type="taxonomic scope" value="Eukaryota"/>
</dbReference>
<organism evidence="10">
    <name type="scientific">Selaginella moellendorffii</name>
    <name type="common">Spikemoss</name>
    <dbReference type="NCBI Taxonomy" id="88036"/>
    <lineage>
        <taxon>Eukaryota</taxon>
        <taxon>Viridiplantae</taxon>
        <taxon>Streptophyta</taxon>
        <taxon>Embryophyta</taxon>
        <taxon>Tracheophyta</taxon>
        <taxon>Lycopodiopsida</taxon>
        <taxon>Selaginellales</taxon>
        <taxon>Selaginellaceae</taxon>
        <taxon>Selaginella</taxon>
    </lineage>
</organism>
<evidence type="ECO:0000259" key="6">
    <source>
        <dbReference type="Pfam" id="PF25063"/>
    </source>
</evidence>
<evidence type="ECO:0000313" key="9">
    <source>
        <dbReference type="EMBL" id="EFJ29274.1"/>
    </source>
</evidence>
<dbReference type="Pfam" id="PF25060">
    <property type="entry name" value="ARM_TT21_2nd"/>
    <property type="match status" value="1"/>
</dbReference>
<keyword evidence="10" id="KW-1185">Reference proteome</keyword>
<dbReference type="HOGENOM" id="CLU_016714_0_0_1"/>
<feature type="domain" description="Tetratricopeptide repeat protein 21A/21B second ARM" evidence="5">
    <location>
        <begin position="7"/>
        <end position="90"/>
    </location>
</feature>
<keyword evidence="3 4" id="KW-0802">TPR repeat</keyword>
<dbReference type="Pfam" id="PF25058">
    <property type="entry name" value="ARM_TT21"/>
    <property type="match status" value="1"/>
</dbReference>
<protein>
    <recommendedName>
        <fullName evidence="11">Tetratricopeptide repeat protein 21B</fullName>
    </recommendedName>
</protein>
<reference evidence="9 10" key="1">
    <citation type="journal article" date="2011" name="Science">
        <title>The Selaginella genome identifies genetic changes associated with the evolution of vascular plants.</title>
        <authorList>
            <person name="Banks J.A."/>
            <person name="Nishiyama T."/>
            <person name="Hasebe M."/>
            <person name="Bowman J.L."/>
            <person name="Gribskov M."/>
            <person name="dePamphilis C."/>
            <person name="Albert V.A."/>
            <person name="Aono N."/>
            <person name="Aoyama T."/>
            <person name="Ambrose B.A."/>
            <person name="Ashton N.W."/>
            <person name="Axtell M.J."/>
            <person name="Barker E."/>
            <person name="Barker M.S."/>
            <person name="Bennetzen J.L."/>
            <person name="Bonawitz N.D."/>
            <person name="Chapple C."/>
            <person name="Cheng C."/>
            <person name="Correa L.G."/>
            <person name="Dacre M."/>
            <person name="DeBarry J."/>
            <person name="Dreyer I."/>
            <person name="Elias M."/>
            <person name="Engstrom E.M."/>
            <person name="Estelle M."/>
            <person name="Feng L."/>
            <person name="Finet C."/>
            <person name="Floyd S.K."/>
            <person name="Frommer W.B."/>
            <person name="Fujita T."/>
            <person name="Gramzow L."/>
            <person name="Gutensohn M."/>
            <person name="Harholt J."/>
            <person name="Hattori M."/>
            <person name="Heyl A."/>
            <person name="Hirai T."/>
            <person name="Hiwatashi Y."/>
            <person name="Ishikawa M."/>
            <person name="Iwata M."/>
            <person name="Karol K.G."/>
            <person name="Koehler B."/>
            <person name="Kolukisaoglu U."/>
            <person name="Kubo M."/>
            <person name="Kurata T."/>
            <person name="Lalonde S."/>
            <person name="Li K."/>
            <person name="Li Y."/>
            <person name="Litt A."/>
            <person name="Lyons E."/>
            <person name="Manning G."/>
            <person name="Maruyama T."/>
            <person name="Michael T.P."/>
            <person name="Mikami K."/>
            <person name="Miyazaki S."/>
            <person name="Morinaga S."/>
            <person name="Murata T."/>
            <person name="Mueller-Roeber B."/>
            <person name="Nelson D.R."/>
            <person name="Obara M."/>
            <person name="Oguri Y."/>
            <person name="Olmstead R.G."/>
            <person name="Onodera N."/>
            <person name="Petersen B.L."/>
            <person name="Pils B."/>
            <person name="Prigge M."/>
            <person name="Rensing S.A."/>
            <person name="Riano-Pachon D.M."/>
            <person name="Roberts A.W."/>
            <person name="Sato Y."/>
            <person name="Scheller H.V."/>
            <person name="Schulz B."/>
            <person name="Schulz C."/>
            <person name="Shakirov E.V."/>
            <person name="Shibagaki N."/>
            <person name="Shinohara N."/>
            <person name="Shippen D.E."/>
            <person name="Soerensen I."/>
            <person name="Sotooka R."/>
            <person name="Sugimoto N."/>
            <person name="Sugita M."/>
            <person name="Sumikawa N."/>
            <person name="Tanurdzic M."/>
            <person name="Theissen G."/>
            <person name="Ulvskov P."/>
            <person name="Wakazuki S."/>
            <person name="Weng J.K."/>
            <person name="Willats W.W."/>
            <person name="Wipf D."/>
            <person name="Wolf P.G."/>
            <person name="Yang L."/>
            <person name="Zimmer A.D."/>
            <person name="Zhu Q."/>
            <person name="Mitros T."/>
            <person name="Hellsten U."/>
            <person name="Loque D."/>
            <person name="Otillar R."/>
            <person name="Salamov A."/>
            <person name="Schmutz J."/>
            <person name="Shapiro H."/>
            <person name="Lindquist E."/>
            <person name="Lucas S."/>
            <person name="Rokhsar D."/>
            <person name="Grigoriev I.V."/>
        </authorList>
    </citation>
    <scope>NUCLEOTIDE SEQUENCE [LARGE SCALE GENOMIC DNA]</scope>
</reference>
<proteinExistence type="inferred from homology"/>
<dbReference type="InterPro" id="IPR019734">
    <property type="entry name" value="TPR_rpt"/>
</dbReference>
<dbReference type="InterPro" id="IPR056834">
    <property type="entry name" value="ARM_TT21_C"/>
</dbReference>
<evidence type="ECO:0000256" key="1">
    <source>
        <dbReference type="ARBA" id="ARBA00010935"/>
    </source>
</evidence>
<dbReference type="Gene3D" id="1.25.40.10">
    <property type="entry name" value="Tetratricopeptide repeat domain"/>
    <property type="match status" value="4"/>
</dbReference>
<dbReference type="Pfam" id="PF25064">
    <property type="entry name" value="ARM_TT21_5th"/>
    <property type="match status" value="1"/>
</dbReference>
<dbReference type="InterPro" id="IPR056836">
    <property type="entry name" value="ARM_TT21_4th"/>
</dbReference>
<dbReference type="InterPro" id="IPR056835">
    <property type="entry name" value="ARM_TT21_5th"/>
</dbReference>
<evidence type="ECO:0000259" key="8">
    <source>
        <dbReference type="Pfam" id="PF25068"/>
    </source>
</evidence>
<feature type="domain" description="Tetratricopeptide repeat protein 21A/21B fourth ARM" evidence="8">
    <location>
        <begin position="314"/>
        <end position="462"/>
    </location>
</feature>
<name>D8RGC2_SELML</name>
<feature type="domain" description="Tetratricopeptide repeat protein 21A/21B C-terminal ARM" evidence="6">
    <location>
        <begin position="649"/>
        <end position="852"/>
    </location>
</feature>
<dbReference type="GO" id="GO:0035721">
    <property type="term" value="P:intraciliary retrograde transport"/>
    <property type="evidence" value="ECO:0000318"/>
    <property type="project" value="GO_Central"/>
</dbReference>
<dbReference type="Pfam" id="PF25068">
    <property type="entry name" value="ARM_TT21_4th"/>
    <property type="match status" value="1"/>
</dbReference>
<dbReference type="SMART" id="SM00028">
    <property type="entry name" value="TPR"/>
    <property type="match status" value="11"/>
</dbReference>
<evidence type="ECO:0008006" key="11">
    <source>
        <dbReference type="Google" id="ProtNLM"/>
    </source>
</evidence>
<evidence type="ECO:0000256" key="3">
    <source>
        <dbReference type="ARBA" id="ARBA00022803"/>
    </source>
</evidence>
<comment type="similarity">
    <text evidence="1">Belongs to the TTC21 family.</text>
</comment>
<dbReference type="STRING" id="88036.D8RGC2"/>
<sequence length="857" mass="96743">MILGAGHLYLALFAKCTTRNGTVSLTRQIAALELLLSAAPGFVNAHVMLARTHMELGDLEVSQESLQTALLLDSTCACAYILLAQIELERMNIDLSQSYLEQASTVDSSVRESLKFLALQANLHILTGEFGHALSVLESAIILPSMNRDSEKLEYYSTQGKMLMDESSANKVMLYFLLAKMQIKMQNFAEAEKTIDDASRLFSGLHEKALVEVARAVLFVAKGKIDLGIEILHHIPCDSHCLIEARTAMAHIYLEHKGDKMRFLQCFSELAELFPSAKMHLKLADAFNKVNDPIRAMKSLESALKNSPNDASIIKKLGNALITCHEYQRAKALYVKSLGRNLRDSCYQYVQYDLAELYFILKDFLKAEQLTRDAIAKMEHSPPSKTLLMFLLLSMKIQSSQGRYSPASETDGHCQARKLPGRLLFGVCKGDNTLCCKTCVKYGLQVCQENNDLDSAILFLSETLNDCPAHTSALLLLSNIHLVRGELSECEVNCANLLKVDMTSSDGGKLLILVLLQREMYDAALSSMQQLLQRDPTCYIVLEQIIELLRRLGRVEESSYYIVQAEKSSKRDVDAGLYYCKGFYAQHMNESMQAVELFNYARSDAKWGKRALLAMIEIYSHIDDELFHDEENLEFTVPYVKVEDVSKVQQLLSEFRQEYGTVVAWECFGLMYSGQKGDAEAALVKINKAAAREKDHVLLMLCRAVALMILNQTGKAKAELRSIDRLTYKWNEGINFERAWLMLAQTYLQQAGKLDVAEQLCRKCISYNRSSSKAWEFLGVAMERGNAYTEAANFYQCAWKHQRGSSLTVGYKLARVYLKLKRYMDAIAICQAVMQLFPNSIKIRRDVLDKARKCIRF</sequence>
<gene>
    <name evidence="9" type="ORF">SELMODRAFT_92782</name>
</gene>
<accession>D8RGC2</accession>
<dbReference type="PROSITE" id="PS50005">
    <property type="entry name" value="TPR"/>
    <property type="match status" value="1"/>
</dbReference>
<dbReference type="PANTHER" id="PTHR14699:SF0">
    <property type="entry name" value="TETRATRICOPEPTIDE REPEAT PROTEIN 21 HOMOLOG"/>
    <property type="match status" value="1"/>
</dbReference>
<dbReference type="AlphaFoldDB" id="D8RGC2"/>
<dbReference type="PANTHER" id="PTHR14699">
    <property type="entry name" value="STI2 PROTEIN-RELATED"/>
    <property type="match status" value="1"/>
</dbReference>
<dbReference type="InterPro" id="IPR011990">
    <property type="entry name" value="TPR-like_helical_dom_sf"/>
</dbReference>
<dbReference type="GO" id="GO:0030991">
    <property type="term" value="C:intraciliary transport particle A"/>
    <property type="evidence" value="ECO:0000318"/>
    <property type="project" value="GO_Central"/>
</dbReference>